<dbReference type="GO" id="GO:0044611">
    <property type="term" value="C:nuclear pore inner ring"/>
    <property type="evidence" value="ECO:0007669"/>
    <property type="project" value="TreeGrafter"/>
</dbReference>
<dbReference type="GO" id="GO:0017056">
    <property type="term" value="F:structural constituent of nuclear pore"/>
    <property type="evidence" value="ECO:0007669"/>
    <property type="project" value="InterPro"/>
</dbReference>
<reference evidence="1" key="2">
    <citation type="submission" date="2021-03" db="UniProtKB">
        <authorList>
            <consortium name="EnsemblPlants"/>
        </authorList>
    </citation>
    <scope>IDENTIFICATION</scope>
</reference>
<organism evidence="1 2">
    <name type="scientific">Chenopodium quinoa</name>
    <name type="common">Quinoa</name>
    <dbReference type="NCBI Taxonomy" id="63459"/>
    <lineage>
        <taxon>Eukaryota</taxon>
        <taxon>Viridiplantae</taxon>
        <taxon>Streptophyta</taxon>
        <taxon>Embryophyta</taxon>
        <taxon>Tracheophyta</taxon>
        <taxon>Spermatophyta</taxon>
        <taxon>Magnoliopsida</taxon>
        <taxon>eudicotyledons</taxon>
        <taxon>Gunneridae</taxon>
        <taxon>Pentapetalae</taxon>
        <taxon>Caryophyllales</taxon>
        <taxon>Chenopodiaceae</taxon>
        <taxon>Chenopodioideae</taxon>
        <taxon>Atripliceae</taxon>
        <taxon>Chenopodium</taxon>
    </lineage>
</organism>
<dbReference type="OMA" id="LCVQFWD"/>
<dbReference type="Proteomes" id="UP000596660">
    <property type="component" value="Unplaced"/>
</dbReference>
<name>A0A803LGI9_CHEQI</name>
<dbReference type="GO" id="GO:0006606">
    <property type="term" value="P:protein import into nucleus"/>
    <property type="evidence" value="ECO:0007669"/>
    <property type="project" value="TreeGrafter"/>
</dbReference>
<dbReference type="PANTHER" id="PTHR31431:SF1">
    <property type="entry name" value="NUCLEOPORIN NUP188"/>
    <property type="match status" value="1"/>
</dbReference>
<keyword evidence="2" id="KW-1185">Reference proteome</keyword>
<dbReference type="InterPro" id="IPR044840">
    <property type="entry name" value="Nup188"/>
</dbReference>
<protein>
    <submittedName>
        <fullName evidence="1">Uncharacterized protein</fullName>
    </submittedName>
</protein>
<accession>A0A803LGI9</accession>
<proteinExistence type="predicted"/>
<reference evidence="1" key="1">
    <citation type="journal article" date="2017" name="Nature">
        <title>The genome of Chenopodium quinoa.</title>
        <authorList>
            <person name="Jarvis D.E."/>
            <person name="Ho Y.S."/>
            <person name="Lightfoot D.J."/>
            <person name="Schmoeckel S.M."/>
            <person name="Li B."/>
            <person name="Borm T.J.A."/>
            <person name="Ohyanagi H."/>
            <person name="Mineta K."/>
            <person name="Michell C.T."/>
            <person name="Saber N."/>
            <person name="Kharbatia N.M."/>
            <person name="Rupper R.R."/>
            <person name="Sharp A.R."/>
            <person name="Dally N."/>
            <person name="Boughton B.A."/>
            <person name="Woo Y.H."/>
            <person name="Gao G."/>
            <person name="Schijlen E.G.W.M."/>
            <person name="Guo X."/>
            <person name="Momin A.A."/>
            <person name="Negrao S."/>
            <person name="Al-Babili S."/>
            <person name="Gehring C."/>
            <person name="Roessner U."/>
            <person name="Jung C."/>
            <person name="Murphy K."/>
            <person name="Arold S.T."/>
            <person name="Gojobori T."/>
            <person name="van der Linden C.G."/>
            <person name="van Loo E.N."/>
            <person name="Jellen E.N."/>
            <person name="Maughan P.J."/>
            <person name="Tester M."/>
        </authorList>
    </citation>
    <scope>NUCLEOTIDE SEQUENCE [LARGE SCALE GENOMIC DNA]</scope>
    <source>
        <strain evidence="1">cv. PI 614886</strain>
    </source>
</reference>
<evidence type="ECO:0000313" key="2">
    <source>
        <dbReference type="Proteomes" id="UP000596660"/>
    </source>
</evidence>
<dbReference type="GO" id="GO:0006405">
    <property type="term" value="P:RNA export from nucleus"/>
    <property type="evidence" value="ECO:0007669"/>
    <property type="project" value="TreeGrafter"/>
</dbReference>
<evidence type="ECO:0000313" key="1">
    <source>
        <dbReference type="EnsemblPlants" id="AUR62013086-RA:cds"/>
    </source>
</evidence>
<dbReference type="EnsemblPlants" id="AUR62013086-RA">
    <property type="protein sequence ID" value="AUR62013086-RA:cds"/>
    <property type="gene ID" value="AUR62013086"/>
</dbReference>
<dbReference type="Gramene" id="AUR62013086-RA">
    <property type="protein sequence ID" value="AUR62013086-RA:cds"/>
    <property type="gene ID" value="AUR62013086"/>
</dbReference>
<dbReference type="PANTHER" id="PTHR31431">
    <property type="entry name" value="NUCLEOPORIN NUP188 HOMOLOG"/>
    <property type="match status" value="1"/>
</dbReference>
<sequence>MAASSIAATSTNSLDSSLWFDSFSLLLTDLENLSPSSSDLPPSLIEKLKQNHAWFLNTVTQFKPPSEASKSALNSEQVSVGSHKLSIKPQFKELALKLSSTVCLDEIQSYILVERSMDQKSDFVDGAIQGFLHEIVLQYYTQRQCLLKCARQMIIHGLNVGSSVEEEKAIWHEVSKLISDGLESKLISILDGQLSSSFPQQMDVDLFILWGEEILIEANLILDILFLVYYESFSTCSASKWKDLCLLYKDMTAGSSNFVKLGVSAEACKYCYLAKIQMLLILIEALDFEISIVLGKFFCIALQQSEARSSVSNTQWEKECKDSSCVFSSSDILEMDSVISSFDIYETKEAGPLILAWAVFLCLIVSLPGKEEHSELTEVDHVGYVRQAFESSSLSIFMEILQSDVMKDSDGPLAGYRSILRTFVSAFIASYEINTQLEDDTFRLILNTLCETYRGEESLCVQFWDKGSIVDGPVRCLLCNLEGEFPYRTIELTRFLTAVSEGCWPAECVYNFMEKSVGISSVVEIDSDLLAGGASQLIETQIPLHVPTVEGLLIPSKTRGRILRMIDSKTALVRWEYKQSGMVILLLRLAQMLELNGNEEVLVILDLFSRVVSFNMDVCFSMMNIGKSLYLQTSYGGEHMEGGIWIDMVEVLCNLVRNLSPYSGSVLAMSMTVNILAKMMKGSPSHVSAVVLKMNIFDLSLKSSIFNDQNSSLSSGSWLLSGRLAKMLLIDCEHNGGCPLTISVLEFTQQLLGAGVENEFSHALVMFCLQYVFVNHEYWKYKVKQDRWNVTLKVLEVLKMSIISVLYLTKLGGYMKDIILSDSSIHELNVSVYAQKLNASRLYDWREIDGLQHAIASMLDILVNILSTFPEDDYSGLPVFYQALLSNSTKPIPVVEALASLISYFRNPAIQLGATTALSLLCRTADRLQPYLSGNANFGLGAKQVMQLRSAIESIIREQPERNEPLFVAAIELLTSAATHQPAFLAAIFAGDEIRADHLGTNGDLNEKGCYSTSQALKSDNATHLVDMLVLYVDRSVTLILRNARVLLSILNLMKALWQGAAQYFDILKAIRKCKMFWKQLSESVILISRKEAPLPINLAETEAQKLSYEYQCQSAALDIMALEIFLQKKLMHVKSLMRQTDQSLKEGIGGVGNNAQGSAESEQLEDILLSWSDTPCLSNLLKSSAACMYDTDVYLQAKIAFGLLVTHIIGKLATGDSGSMSLSFIADVTALSTKLFKLPAFSELCTQYAQHGYRILRALVLWCNGILFFSFSEGIHIKNLILNDLYYHLQGELEGRDIEHGAFKELSQFLSSSNLLQTYQKKCVNDYSAGANNAYLFDLWRLQRDIGLHIWDCSEWKASKKIAENTLFYVQRANSMLLILGSRLPALRALVTILTLDMGDSVNKQKSMLKKISRDRLLACVDHECNELQTTLGLLTAASDAPPQEVLNYVAAQTELLLCLVRHVDSGMPSPTCLVILKTCGFGVKKLLESRLFGNKVKQIIRSLLMLLHLVVDHSSHSISSSSTNGSESEVSTEVINNCLAILPILCSCTEIPDQSITLATIDLIIKRLLAPSTWLPIIQQHLQLQQLIVKLHDQSCFESLPVIMKFLLTLASVKGGAEMIVASGFLSSLRVLFAEISNGCVANWVKPEKSTMVGAEIEKPQFIWGLGLAVLTETICSLGETSLRNEVVDNMISYFFSEKAYLIAYHLSIIPSDDHDKKRARAQKRKTSLSAFREMEHTLMLLCILAKHRNSWVKATKEMGSELRGSIIHLLAFISRSHRLGESSGRPVPLLCAPMSKEENDYYKKPSFVNSRNGWFAAAALGCAPAASLPDEYSQTAIVVKDQVNGNAESGRSTYFSDTVAVQIYNITFLILKFLLLQAKDAAGRAEELGFIDLSHFPELPDPEILHCLQDQTIAIVTEVCESNRSKQIQPDTQAVCLLLLKIVEMALYLEHCVSQICGIRPVMGRVEDFSKQMRFLVRATEGQAFMNSSMKHLKQIVSFVYPGLLQNEGIL</sequence>